<evidence type="ECO:0000256" key="1">
    <source>
        <dbReference type="ARBA" id="ARBA00004123"/>
    </source>
</evidence>
<proteinExistence type="inferred from homology"/>
<reference evidence="7" key="1">
    <citation type="submission" date="2017-08" db="EMBL/GenBank/DDBJ databases">
        <authorList>
            <person name="Polle J.E."/>
            <person name="Barry K."/>
            <person name="Cushman J."/>
            <person name="Schmutz J."/>
            <person name="Tran D."/>
            <person name="Hathwaick L.T."/>
            <person name="Yim W.C."/>
            <person name="Jenkins J."/>
            <person name="Mckie-Krisberg Z.M."/>
            <person name="Prochnik S."/>
            <person name="Lindquist E."/>
            <person name="Dockter R.B."/>
            <person name="Adam C."/>
            <person name="Molina H."/>
            <person name="Bunkerborg J."/>
            <person name="Jin E."/>
            <person name="Buchheim M."/>
            <person name="Magnuson J."/>
        </authorList>
    </citation>
    <scope>NUCLEOTIDE SEQUENCE</scope>
    <source>
        <strain evidence="7">CCAP 19/18</strain>
    </source>
</reference>
<dbReference type="PANTHER" id="PTHR48068:SF4">
    <property type="entry name" value="TATA-BOX BINDING PROTEIN ASSOCIATED FACTOR 9"/>
    <property type="match status" value="1"/>
</dbReference>
<dbReference type="InterPro" id="IPR009072">
    <property type="entry name" value="Histone-fold"/>
</dbReference>
<keyword evidence="5" id="KW-0539">Nucleus</keyword>
<organism evidence="7 8">
    <name type="scientific">Dunaliella salina</name>
    <name type="common">Green alga</name>
    <name type="synonym">Protococcus salinus</name>
    <dbReference type="NCBI Taxonomy" id="3046"/>
    <lineage>
        <taxon>Eukaryota</taxon>
        <taxon>Viridiplantae</taxon>
        <taxon>Chlorophyta</taxon>
        <taxon>core chlorophytes</taxon>
        <taxon>Chlorophyceae</taxon>
        <taxon>CS clade</taxon>
        <taxon>Chlamydomonadales</taxon>
        <taxon>Dunaliellaceae</taxon>
        <taxon>Dunaliella</taxon>
    </lineage>
</organism>
<protein>
    <submittedName>
        <fullName evidence="7">Transcription initiation factor TAFII31</fullName>
    </submittedName>
</protein>
<dbReference type="Pfam" id="PF02291">
    <property type="entry name" value="TFIID-31kDa"/>
    <property type="match status" value="1"/>
</dbReference>
<keyword evidence="3" id="KW-0805">Transcription regulation</keyword>
<dbReference type="CDD" id="cd07979">
    <property type="entry name" value="HFD_TAF9"/>
    <property type="match status" value="1"/>
</dbReference>
<evidence type="ECO:0000256" key="3">
    <source>
        <dbReference type="ARBA" id="ARBA00023015"/>
    </source>
</evidence>
<evidence type="ECO:0000256" key="5">
    <source>
        <dbReference type="ARBA" id="ARBA00023242"/>
    </source>
</evidence>
<dbReference type="InterPro" id="IPR003162">
    <property type="entry name" value="TFIID-31"/>
</dbReference>
<comment type="subcellular location">
    <subcellularLocation>
        <location evidence="1">Nucleus</location>
    </subcellularLocation>
</comment>
<keyword evidence="8" id="KW-1185">Reference proteome</keyword>
<dbReference type="SUPFAM" id="SSF47113">
    <property type="entry name" value="Histone-fold"/>
    <property type="match status" value="1"/>
</dbReference>
<evidence type="ECO:0000256" key="4">
    <source>
        <dbReference type="ARBA" id="ARBA00023163"/>
    </source>
</evidence>
<evidence type="ECO:0000256" key="2">
    <source>
        <dbReference type="ARBA" id="ARBA00007646"/>
    </source>
</evidence>
<dbReference type="EMBL" id="MU069847">
    <property type="protein sequence ID" value="KAF5832804.1"/>
    <property type="molecule type" value="Genomic_DNA"/>
</dbReference>
<dbReference type="Gene3D" id="1.10.20.10">
    <property type="entry name" value="Histone, subunit A"/>
    <property type="match status" value="1"/>
</dbReference>
<comment type="caution">
    <text evidence="7">The sequence shown here is derived from an EMBL/GenBank/DDBJ whole genome shotgun (WGS) entry which is preliminary data.</text>
</comment>
<evidence type="ECO:0000313" key="8">
    <source>
        <dbReference type="Proteomes" id="UP000815325"/>
    </source>
</evidence>
<keyword evidence="4" id="KW-0804">Transcription</keyword>
<gene>
    <name evidence="7" type="ORF">DUNSADRAFT_11177</name>
</gene>
<evidence type="ECO:0000313" key="7">
    <source>
        <dbReference type="EMBL" id="KAF5832804.1"/>
    </source>
</evidence>
<accession>A0ABQ7GDY2</accession>
<dbReference type="InterPro" id="IPR051431">
    <property type="entry name" value="TFIID_subunit_9"/>
</dbReference>
<dbReference type="PANTHER" id="PTHR48068">
    <property type="entry name" value="TAF9 RNA POLYMERASE II, TATA BOX-BINDING PROTEIN (TBP)-ASSOCIATED FACTOR"/>
    <property type="match status" value="1"/>
</dbReference>
<feature type="region of interest" description="Disordered" evidence="6">
    <location>
        <begin position="1"/>
        <end position="21"/>
    </location>
</feature>
<sequence length="143" mass="15848">MESNPFPGAQQQHAHQQQEEHFPGPAAAVKELLVSMGAEEHEPRVVNLLVDFMYRYVSDTLQDAETYSEHAGKPPGQVELDDVMLAIQARSAFAFAQPPDQGEIAQLAAVANDKEMPRFPMHKHGLLIPEDKDSLTAQNYQLG</sequence>
<name>A0ABQ7GDY2_DUNSA</name>
<evidence type="ECO:0000256" key="6">
    <source>
        <dbReference type="SAM" id="MobiDB-lite"/>
    </source>
</evidence>
<dbReference type="Proteomes" id="UP000815325">
    <property type="component" value="Unassembled WGS sequence"/>
</dbReference>
<comment type="similarity">
    <text evidence="2">Belongs to the TAF9 family.</text>
</comment>